<evidence type="ECO:0000313" key="3">
    <source>
        <dbReference type="Proteomes" id="UP000036356"/>
    </source>
</evidence>
<dbReference type="CDD" id="cd02511">
    <property type="entry name" value="Beta4Glucosyltransferase"/>
    <property type="match status" value="1"/>
</dbReference>
<keyword evidence="2" id="KW-0808">Transferase</keyword>
<proteinExistence type="predicted"/>
<evidence type="ECO:0000259" key="1">
    <source>
        <dbReference type="Pfam" id="PF00535"/>
    </source>
</evidence>
<sequence length="361" mass="42542">MNNSNITISLCMIVRDEEQTISRCLDSVTGIPDEIIIVDTGSIDQTKEIAQKYTNFVFDFEWIDDFAEARNFAFSKANMDYILWLDADDIISGSDRDKFLILKKSLDPLIDVVNMPYILDLDEYETVAMSLRRNRLVKRSKNFQWFGAVHEFLKIDGYVMNSDVCVTHLGIRDDPNRNLRIFEKQMIKGNPLSGRDLFYIGNELLSHRLYHRAVEIYQKALQQEDLWVENKLSACQRLAGIYHHLEEKDNELQFLFKSFEYDVPRAEFCCHLGNYFLENGQYEKSIFWYNLATKLERPGENWGPAEHACWTWLPHIQLCLCYDRLGNYSLAYKHNEIARGYRPQDPRILYNKKYFEDILSP</sequence>
<dbReference type="Gene3D" id="1.25.40.10">
    <property type="entry name" value="Tetratricopeptide repeat domain"/>
    <property type="match status" value="1"/>
</dbReference>
<dbReference type="PANTHER" id="PTHR43630">
    <property type="entry name" value="POLY-BETA-1,6-N-ACETYL-D-GLUCOSAMINE SYNTHASE"/>
    <property type="match status" value="1"/>
</dbReference>
<dbReference type="RefSeq" id="WP_152671454.1">
    <property type="nucleotide sequence ID" value="NZ_LDZY01000019.1"/>
</dbReference>
<dbReference type="Pfam" id="PF00535">
    <property type="entry name" value="Glycos_transf_2"/>
    <property type="match status" value="1"/>
</dbReference>
<dbReference type="Gene3D" id="3.90.550.10">
    <property type="entry name" value="Spore Coat Polysaccharide Biosynthesis Protein SpsA, Chain A"/>
    <property type="match status" value="1"/>
</dbReference>
<organism evidence="2 3">
    <name type="scientific">Desulfosporosinus acididurans</name>
    <dbReference type="NCBI Taxonomy" id="476652"/>
    <lineage>
        <taxon>Bacteria</taxon>
        <taxon>Bacillati</taxon>
        <taxon>Bacillota</taxon>
        <taxon>Clostridia</taxon>
        <taxon>Eubacteriales</taxon>
        <taxon>Desulfitobacteriaceae</taxon>
        <taxon>Desulfosporosinus</taxon>
    </lineage>
</organism>
<keyword evidence="3" id="KW-1185">Reference proteome</keyword>
<name>A0A0J1FM08_9FIRM</name>
<dbReference type="GO" id="GO:0016757">
    <property type="term" value="F:glycosyltransferase activity"/>
    <property type="evidence" value="ECO:0007669"/>
    <property type="project" value="UniProtKB-KW"/>
</dbReference>
<dbReference type="EMBL" id="LDZY01000019">
    <property type="protein sequence ID" value="KLU63993.1"/>
    <property type="molecule type" value="Genomic_DNA"/>
</dbReference>
<keyword evidence="2" id="KW-0328">Glycosyltransferase</keyword>
<comment type="caution">
    <text evidence="2">The sequence shown here is derived from an EMBL/GenBank/DDBJ whole genome shotgun (WGS) entry which is preliminary data.</text>
</comment>
<dbReference type="AlphaFoldDB" id="A0A0J1FM08"/>
<dbReference type="Pfam" id="PF13181">
    <property type="entry name" value="TPR_8"/>
    <property type="match status" value="1"/>
</dbReference>
<reference evidence="2 3" key="1">
    <citation type="submission" date="2015-06" db="EMBL/GenBank/DDBJ databases">
        <title>Draft genome of the moderately acidophilic sulfate reducer Candidatus Desulfosporosinus acididurans strain M1.</title>
        <authorList>
            <person name="Poehlein A."/>
            <person name="Petzsch P."/>
            <person name="Johnson B.D."/>
            <person name="Schloemann M."/>
            <person name="Daniel R."/>
            <person name="Muehling M."/>
        </authorList>
    </citation>
    <scope>NUCLEOTIDE SEQUENCE [LARGE SCALE GENOMIC DNA]</scope>
    <source>
        <strain evidence="2 3">M1</strain>
    </source>
</reference>
<dbReference type="InterPro" id="IPR029044">
    <property type="entry name" value="Nucleotide-diphossugar_trans"/>
</dbReference>
<dbReference type="InterPro" id="IPR019734">
    <property type="entry name" value="TPR_rpt"/>
</dbReference>
<accession>A0A0J1FM08</accession>
<protein>
    <submittedName>
        <fullName evidence="2">SPBc2 prophage-derived glycosyltransferase SunS</fullName>
        <ecNumber evidence="2">2.4.1.-</ecNumber>
    </submittedName>
</protein>
<dbReference type="PATRIC" id="fig|476652.3.peg.4368"/>
<evidence type="ECO:0000313" key="2">
    <source>
        <dbReference type="EMBL" id="KLU63993.1"/>
    </source>
</evidence>
<dbReference type="STRING" id="476652.DEAC_c41230"/>
<dbReference type="EC" id="2.4.1.-" evidence="2"/>
<feature type="domain" description="Glycosyltransferase 2-like" evidence="1">
    <location>
        <begin position="9"/>
        <end position="93"/>
    </location>
</feature>
<dbReference type="InterPro" id="IPR001173">
    <property type="entry name" value="Glyco_trans_2-like"/>
</dbReference>
<gene>
    <name evidence="2" type="primary">sunS_4</name>
    <name evidence="2" type="ORF">DEAC_c41230</name>
</gene>
<dbReference type="PANTHER" id="PTHR43630:SF2">
    <property type="entry name" value="GLYCOSYLTRANSFERASE"/>
    <property type="match status" value="1"/>
</dbReference>
<dbReference type="SUPFAM" id="SSF48452">
    <property type="entry name" value="TPR-like"/>
    <property type="match status" value="1"/>
</dbReference>
<dbReference type="Proteomes" id="UP000036356">
    <property type="component" value="Unassembled WGS sequence"/>
</dbReference>
<dbReference type="InterPro" id="IPR011990">
    <property type="entry name" value="TPR-like_helical_dom_sf"/>
</dbReference>
<dbReference type="SMART" id="SM00028">
    <property type="entry name" value="TPR"/>
    <property type="match status" value="3"/>
</dbReference>
<dbReference type="SUPFAM" id="SSF53448">
    <property type="entry name" value="Nucleotide-diphospho-sugar transferases"/>
    <property type="match status" value="1"/>
</dbReference>